<dbReference type="PATRIC" id="fig|37916.4.peg.1102"/>
<sequence length="447" mass="47095">MTDSSERVAAPDVNAWLGALEPSARAALVALGELLAGAPRTAGPENAEQFTARCLRVASAASLVDENRELNPVARLTVPLTLAELIETHSGRCEVGPGERALAPMWTQTSVGDVRFRHPMCLRVHFPAGTVLESADCVVHVEARETVMRTAQVSVFVRPEHQELARGVLDRLQERGSALNPYRGRVVRALYDGGLRLEAFDLPAGLTRSNVIVPDAVWTEMDLGVASVRDHHARLKALALGTRRGVLLCGPPGTGKSAVCAVVAREVAGDFTVIYVEARAGVAVLSDVVEEAQRIGGPVLLVLEDVDLWCLARRAGGMGLSELLQAMDIGSDARILTVASTNDATTMDRAAIRTGRFDSVVEVGFPDAVQAGRILSALLQDVPGGDGVDVAAVAAALPASTSGSDLREIVRRAVLVAGDTTVSTGQLLSEVGSGRYQARPPAGGMYL</sequence>
<protein>
    <submittedName>
        <fullName evidence="5">ATP-dependent zinc metalloprotease FtsH</fullName>
        <ecNumber evidence="5">3.4.24.-</ecNumber>
    </submittedName>
</protein>
<dbReference type="Proteomes" id="UP000036513">
    <property type="component" value="Unassembled WGS sequence"/>
</dbReference>
<dbReference type="GO" id="GO:0006508">
    <property type="term" value="P:proteolysis"/>
    <property type="evidence" value="ECO:0007669"/>
    <property type="project" value="UniProtKB-KW"/>
</dbReference>
<dbReference type="GO" id="GO:0016887">
    <property type="term" value="F:ATP hydrolysis activity"/>
    <property type="evidence" value="ECO:0007669"/>
    <property type="project" value="InterPro"/>
</dbReference>
<dbReference type="Gene3D" id="1.10.8.60">
    <property type="match status" value="1"/>
</dbReference>
<dbReference type="CDD" id="cd19481">
    <property type="entry name" value="RecA-like_protease"/>
    <property type="match status" value="1"/>
</dbReference>
<dbReference type="Gene3D" id="3.40.50.300">
    <property type="entry name" value="P-loop containing nucleotide triphosphate hydrolases"/>
    <property type="match status" value="1"/>
</dbReference>
<keyword evidence="6" id="KW-1185">Reference proteome</keyword>
<proteinExistence type="inferred from homology"/>
<dbReference type="EC" id="3.4.24.-" evidence="5"/>
<dbReference type="SUPFAM" id="SSF52540">
    <property type="entry name" value="P-loop containing nucleoside triphosphate hydrolases"/>
    <property type="match status" value="1"/>
</dbReference>
<keyword evidence="5" id="KW-0645">Protease</keyword>
<evidence type="ECO:0000256" key="1">
    <source>
        <dbReference type="ARBA" id="ARBA00006914"/>
    </source>
</evidence>
<dbReference type="EMBL" id="JYNL01000009">
    <property type="protein sequence ID" value="KMO82595.1"/>
    <property type="molecule type" value="Genomic_DNA"/>
</dbReference>
<dbReference type="AlphaFoldDB" id="A0A0J6WH67"/>
<keyword evidence="5" id="KW-0482">Metalloprotease</keyword>
<reference evidence="5 6" key="1">
    <citation type="journal article" date="2015" name="Genome Biol. Evol.">
        <title>Characterization of Three Mycobacterium spp. with Potential Use in Bioremediation by Genome Sequencing and Comparative Genomics.</title>
        <authorList>
            <person name="Das S."/>
            <person name="Pettersson B.M."/>
            <person name="Behra P.R."/>
            <person name="Ramesh M."/>
            <person name="Dasgupta S."/>
            <person name="Bhattacharya A."/>
            <person name="Kirsebom L.A."/>
        </authorList>
    </citation>
    <scope>NUCLEOTIDE SEQUENCE [LARGE SCALE GENOMIC DNA]</scope>
    <source>
        <strain evidence="5 6">DSM 43826</strain>
    </source>
</reference>
<name>A0A0J6WH67_9MYCO</name>
<dbReference type="InterPro" id="IPR003959">
    <property type="entry name" value="ATPase_AAA_core"/>
</dbReference>
<evidence type="ECO:0000256" key="3">
    <source>
        <dbReference type="ARBA" id="ARBA00022840"/>
    </source>
</evidence>
<evidence type="ECO:0000259" key="4">
    <source>
        <dbReference type="SMART" id="SM00382"/>
    </source>
</evidence>
<dbReference type="GO" id="GO:0005524">
    <property type="term" value="F:ATP binding"/>
    <property type="evidence" value="ECO:0007669"/>
    <property type="project" value="UniProtKB-KW"/>
</dbReference>
<comment type="caution">
    <text evidence="5">The sequence shown here is derived from an EMBL/GenBank/DDBJ whole genome shotgun (WGS) entry which is preliminary data.</text>
</comment>
<comment type="similarity">
    <text evidence="1">Belongs to the AAA ATPase family.</text>
</comment>
<evidence type="ECO:0000313" key="5">
    <source>
        <dbReference type="EMBL" id="KMO82595.1"/>
    </source>
</evidence>
<dbReference type="Pfam" id="PF00004">
    <property type="entry name" value="AAA"/>
    <property type="match status" value="1"/>
</dbReference>
<dbReference type="GO" id="GO:0008237">
    <property type="term" value="F:metallopeptidase activity"/>
    <property type="evidence" value="ECO:0007669"/>
    <property type="project" value="UniProtKB-KW"/>
</dbReference>
<keyword evidence="5" id="KW-0378">Hydrolase</keyword>
<dbReference type="STRING" id="37916.MCHLDSM_01218"/>
<dbReference type="PANTHER" id="PTHR23073">
    <property type="entry name" value="26S PROTEASOME REGULATORY SUBUNIT"/>
    <property type="match status" value="1"/>
</dbReference>
<organism evidence="5 6">
    <name type="scientific">Mycolicibacterium chlorophenolicum</name>
    <dbReference type="NCBI Taxonomy" id="37916"/>
    <lineage>
        <taxon>Bacteria</taxon>
        <taxon>Bacillati</taxon>
        <taxon>Actinomycetota</taxon>
        <taxon>Actinomycetes</taxon>
        <taxon>Mycobacteriales</taxon>
        <taxon>Mycobacteriaceae</taxon>
        <taxon>Mycolicibacterium</taxon>
    </lineage>
</organism>
<feature type="domain" description="AAA+ ATPase" evidence="4">
    <location>
        <begin position="242"/>
        <end position="367"/>
    </location>
</feature>
<dbReference type="InterPro" id="IPR003593">
    <property type="entry name" value="AAA+_ATPase"/>
</dbReference>
<dbReference type="SMART" id="SM00382">
    <property type="entry name" value="AAA"/>
    <property type="match status" value="1"/>
</dbReference>
<keyword evidence="2" id="KW-0547">Nucleotide-binding</keyword>
<keyword evidence="3" id="KW-0067">ATP-binding</keyword>
<evidence type="ECO:0000256" key="2">
    <source>
        <dbReference type="ARBA" id="ARBA00022741"/>
    </source>
</evidence>
<gene>
    <name evidence="5" type="primary">ftsH_2</name>
    <name evidence="5" type="ORF">MCHLDSM_01218</name>
</gene>
<evidence type="ECO:0000313" key="6">
    <source>
        <dbReference type="Proteomes" id="UP000036513"/>
    </source>
</evidence>
<dbReference type="InterPro" id="IPR050221">
    <property type="entry name" value="26S_Proteasome_ATPase"/>
</dbReference>
<accession>A0A0J6WH67</accession>
<dbReference type="InterPro" id="IPR027417">
    <property type="entry name" value="P-loop_NTPase"/>
</dbReference>